<proteinExistence type="predicted"/>
<reference evidence="1 2" key="1">
    <citation type="submission" date="2014-02" db="EMBL/GenBank/DDBJ databases">
        <title>Draft genome sequence of Lysinibacillus sinduriensis JCM 15800.</title>
        <authorList>
            <person name="Zhang F."/>
            <person name="Wang G."/>
            <person name="Zhang L."/>
        </authorList>
    </citation>
    <scope>NUCLEOTIDE SEQUENCE [LARGE SCALE GENOMIC DNA]</scope>
    <source>
        <strain evidence="1 2">JCM 15800</strain>
    </source>
</reference>
<gene>
    <name evidence="1" type="ORF">CD33_14785</name>
</gene>
<dbReference type="STRING" id="1384057.CD33_14785"/>
<name>A0A0A3HPA8_9BACL</name>
<comment type="caution">
    <text evidence="1">The sequence shown here is derived from an EMBL/GenBank/DDBJ whole genome shotgun (WGS) entry which is preliminary data.</text>
</comment>
<protein>
    <submittedName>
        <fullName evidence="1">Uncharacterized protein</fullName>
    </submittedName>
</protein>
<organism evidence="1 2">
    <name type="scientific">Ureibacillus sinduriensis BLB-1 = JCM 15800</name>
    <dbReference type="NCBI Taxonomy" id="1384057"/>
    <lineage>
        <taxon>Bacteria</taxon>
        <taxon>Bacillati</taxon>
        <taxon>Bacillota</taxon>
        <taxon>Bacilli</taxon>
        <taxon>Bacillales</taxon>
        <taxon>Caryophanaceae</taxon>
        <taxon>Ureibacillus</taxon>
    </lineage>
</organism>
<dbReference type="AlphaFoldDB" id="A0A0A3HPA8"/>
<sequence>MRFKKVSYDVEKELGIAAQNKLPYFEQYREMLKTGKTFTHDIELLQKINDRNNYRDEVSNFFEERYWKSKK</sequence>
<dbReference type="eggNOG" id="COG0639">
    <property type="taxonomic scope" value="Bacteria"/>
</dbReference>
<dbReference type="Proteomes" id="UP000030408">
    <property type="component" value="Unassembled WGS sequence"/>
</dbReference>
<dbReference type="EMBL" id="JPVO01000054">
    <property type="protein sequence ID" value="KGR74371.1"/>
    <property type="molecule type" value="Genomic_DNA"/>
</dbReference>
<accession>A0A0A3HPA8</accession>
<evidence type="ECO:0000313" key="1">
    <source>
        <dbReference type="EMBL" id="KGR74371.1"/>
    </source>
</evidence>
<evidence type="ECO:0000313" key="2">
    <source>
        <dbReference type="Proteomes" id="UP000030408"/>
    </source>
</evidence>
<keyword evidence="2" id="KW-1185">Reference proteome</keyword>